<dbReference type="Pfam" id="PF08671">
    <property type="entry name" value="SinI"/>
    <property type="match status" value="1"/>
</dbReference>
<protein>
    <submittedName>
        <fullName evidence="3">Antirepressor SinI</fullName>
    </submittedName>
    <submittedName>
        <fullName evidence="2">DNA-binding anti-repressor SinI</fullName>
    </submittedName>
</protein>
<proteinExistence type="predicted"/>
<evidence type="ECO:0000313" key="2">
    <source>
        <dbReference type="EMBL" id="KAA6451119.1"/>
    </source>
</evidence>
<dbReference type="AlphaFoldDB" id="A0A1R1S1G6"/>
<evidence type="ECO:0000313" key="4">
    <source>
        <dbReference type="Proteomes" id="UP000187367"/>
    </source>
</evidence>
<dbReference type="GO" id="GO:0046983">
    <property type="term" value="F:protein dimerization activity"/>
    <property type="evidence" value="ECO:0007669"/>
    <property type="project" value="InterPro"/>
</dbReference>
<dbReference type="RefSeq" id="WP_076759541.1">
    <property type="nucleotide sequence ID" value="NZ_CM125431.1"/>
</dbReference>
<dbReference type="PROSITE" id="PS51500">
    <property type="entry name" value="SIN"/>
    <property type="match status" value="1"/>
</dbReference>
<evidence type="ECO:0000313" key="3">
    <source>
        <dbReference type="EMBL" id="OMI09125.1"/>
    </source>
</evidence>
<sequence>MNTQTKHKLDKDWVILMKEAKKMGLHVEDIKDFLRAQSKRKDADRQLRQ</sequence>
<reference evidence="3 4" key="1">
    <citation type="submission" date="2017-01" db="EMBL/GenBank/DDBJ databases">
        <title>Bacillus phylogenomics.</title>
        <authorList>
            <person name="Dunlap C."/>
        </authorList>
    </citation>
    <scope>NUCLEOTIDE SEQUENCE [LARGE SCALE GENOMIC DNA]</scope>
    <source>
        <strain evidence="3 4">NRRL B-41282</strain>
    </source>
</reference>
<dbReference type="GO" id="GO:0006355">
    <property type="term" value="P:regulation of DNA-templated transcription"/>
    <property type="evidence" value="ECO:0007669"/>
    <property type="project" value="InterPro"/>
</dbReference>
<comment type="caution">
    <text evidence="3">The sequence shown here is derived from an EMBL/GenBank/DDBJ whole genome shotgun (WGS) entry which is preliminary data.</text>
</comment>
<dbReference type="OrthoDB" id="2936084at2"/>
<dbReference type="InterPro" id="IPR036281">
    <property type="entry name" value="SinR/SinI_dimer_dom_sf"/>
</dbReference>
<accession>A0A1R1S1G6</accession>
<feature type="domain" description="Sin" evidence="1">
    <location>
        <begin position="1"/>
        <end position="38"/>
    </location>
</feature>
<name>A0A1R1S1G6_9BACI</name>
<evidence type="ECO:0000313" key="5">
    <source>
        <dbReference type="Proteomes" id="UP000324326"/>
    </source>
</evidence>
<dbReference type="Proteomes" id="UP000324326">
    <property type="component" value="Unassembled WGS sequence"/>
</dbReference>
<dbReference type="GeneID" id="92791962"/>
<dbReference type="GO" id="GO:0003677">
    <property type="term" value="F:DNA binding"/>
    <property type="evidence" value="ECO:0007669"/>
    <property type="project" value="UniProtKB-KW"/>
</dbReference>
<dbReference type="EMBL" id="MTJL01000005">
    <property type="protein sequence ID" value="OMI09125.1"/>
    <property type="molecule type" value="Genomic_DNA"/>
</dbReference>
<keyword evidence="2" id="KW-0238">DNA-binding</keyword>
<reference evidence="2 5" key="2">
    <citation type="submission" date="2018-08" db="EMBL/GenBank/DDBJ databases">
        <title>Bacillus phenotypic plasticity.</title>
        <authorList>
            <person name="Hurtado E."/>
        </authorList>
    </citation>
    <scope>NUCLEOTIDE SEQUENCE [LARGE SCALE GENOMIC DNA]</scope>
    <source>
        <strain evidence="2 5">427</strain>
    </source>
</reference>
<keyword evidence="4" id="KW-1185">Reference proteome</keyword>
<dbReference type="Proteomes" id="UP000187367">
    <property type="component" value="Unassembled WGS sequence"/>
</dbReference>
<evidence type="ECO:0000259" key="1">
    <source>
        <dbReference type="PROSITE" id="PS51500"/>
    </source>
</evidence>
<dbReference type="EMBL" id="QSND01000002">
    <property type="protein sequence ID" value="KAA6451119.1"/>
    <property type="molecule type" value="Genomic_DNA"/>
</dbReference>
<dbReference type="SUPFAM" id="SSF47406">
    <property type="entry name" value="SinR repressor dimerisation domain-like"/>
    <property type="match status" value="1"/>
</dbReference>
<dbReference type="InterPro" id="IPR010981">
    <property type="entry name" value="SinR/SinI_dimer_dom"/>
</dbReference>
<accession>A0A1R1QWV3</accession>
<organism evidence="3 4">
    <name type="scientific">Bacillus swezeyi</name>
    <dbReference type="NCBI Taxonomy" id="1925020"/>
    <lineage>
        <taxon>Bacteria</taxon>
        <taxon>Bacillati</taxon>
        <taxon>Bacillota</taxon>
        <taxon>Bacilli</taxon>
        <taxon>Bacillales</taxon>
        <taxon>Bacillaceae</taxon>
        <taxon>Bacillus</taxon>
    </lineage>
</organism>
<gene>
    <name evidence="3" type="ORF">BW143_03540</name>
    <name evidence="2" type="ORF">DX927_09895</name>
</gene>